<dbReference type="RefSeq" id="WP_015358545.1">
    <property type="nucleotide sequence ID" value="NZ_CP014672.1"/>
</dbReference>
<feature type="signal peptide" evidence="1">
    <location>
        <begin position="1"/>
        <end position="22"/>
    </location>
</feature>
<dbReference type="AlphaFoldDB" id="A0A1B1YBY1"/>
<evidence type="ECO:0000313" key="3">
    <source>
        <dbReference type="EMBL" id="ANW98266.1"/>
    </source>
</evidence>
<dbReference type="OrthoDB" id="9815602at2"/>
<dbReference type="Proteomes" id="UP000092971">
    <property type="component" value="Chromosome"/>
</dbReference>
<protein>
    <submittedName>
        <fullName evidence="3">ABC transporter substrate-binding protein</fullName>
    </submittedName>
</protein>
<dbReference type="PANTHER" id="PTHR31528:SF3">
    <property type="entry name" value="THIAMINE BIOSYNTHESIS PROTEIN HI_0357-RELATED"/>
    <property type="match status" value="1"/>
</dbReference>
<dbReference type="InterPro" id="IPR027939">
    <property type="entry name" value="NMT1/THI5"/>
</dbReference>
<organism evidence="3 4">
    <name type="scientific">Thermoclostridium stercorarium subsp. thermolacticum DSM 2910</name>
    <dbReference type="NCBI Taxonomy" id="1121336"/>
    <lineage>
        <taxon>Bacteria</taxon>
        <taxon>Bacillati</taxon>
        <taxon>Bacillota</taxon>
        <taxon>Clostridia</taxon>
        <taxon>Eubacteriales</taxon>
        <taxon>Oscillospiraceae</taxon>
        <taxon>Thermoclostridium</taxon>
    </lineage>
</organism>
<dbReference type="SUPFAM" id="SSF53850">
    <property type="entry name" value="Periplasmic binding protein-like II"/>
    <property type="match status" value="1"/>
</dbReference>
<accession>A0A1B1YBY1</accession>
<dbReference type="Pfam" id="PF09084">
    <property type="entry name" value="NMT1"/>
    <property type="match status" value="1"/>
</dbReference>
<dbReference type="EMBL" id="CP014672">
    <property type="protein sequence ID" value="ANW98266.1"/>
    <property type="molecule type" value="Genomic_DNA"/>
</dbReference>
<feature type="domain" description="SsuA/THI5-like" evidence="2">
    <location>
        <begin position="47"/>
        <end position="261"/>
    </location>
</feature>
<reference evidence="3 4" key="1">
    <citation type="submission" date="2016-02" db="EMBL/GenBank/DDBJ databases">
        <title>Comparison of Clostridium stercorarium subspecies using comparative genomics and transcriptomics.</title>
        <authorList>
            <person name="Schellenberg J."/>
            <person name="Thallinger G."/>
            <person name="Levin D.B."/>
            <person name="Zhang X."/>
            <person name="Alvare G."/>
            <person name="Fristensky B."/>
            <person name="Sparling R."/>
        </authorList>
    </citation>
    <scope>NUCLEOTIDE SEQUENCE [LARGE SCALE GENOMIC DNA]</scope>
    <source>
        <strain evidence="3 4">DSM 2910</strain>
    </source>
</reference>
<sequence>MKKYMSILVLVCIIALTTGCGAQKTDKVTDNINDKIKATAVLDWTPNTNHTGLYVALSKGYFEDEGLDVTIVQPQEGTAEQIVAAGSAQFGISYQEAVTFARAENIPIVSIAAVIQHNTSGFASLAEKGITSPKDFENKKYGGWGSPVEEATLRYLMEQEGADPSKLNILTTGDADFFQVSTTGEVDFAWIFEGWTGIEAKLRGIELNYIELRKLSDIFDYYTPVIITSEKMIEENNEVVRKFMRAVEKGYRFCIEKPEEAAEILLENVPELDRELVMESQKYLAEKYQEDAEYWGMQKQEVWERYMLWLYENGFIDEKIDVSKAFTNEFLNRK</sequence>
<dbReference type="Gene3D" id="3.40.190.10">
    <property type="entry name" value="Periplasmic binding protein-like II"/>
    <property type="match status" value="2"/>
</dbReference>
<evidence type="ECO:0000313" key="4">
    <source>
        <dbReference type="Proteomes" id="UP000092971"/>
    </source>
</evidence>
<feature type="chain" id="PRO_5039279948" evidence="1">
    <location>
        <begin position="23"/>
        <end position="334"/>
    </location>
</feature>
<gene>
    <name evidence="3" type="ORF">CSTERTH_04055</name>
</gene>
<proteinExistence type="predicted"/>
<dbReference type="InterPro" id="IPR015168">
    <property type="entry name" value="SsuA/THI5"/>
</dbReference>
<name>A0A1B1YBY1_THEST</name>
<dbReference type="PROSITE" id="PS51257">
    <property type="entry name" value="PROKAR_LIPOPROTEIN"/>
    <property type="match status" value="1"/>
</dbReference>
<keyword evidence="1" id="KW-0732">Signal</keyword>
<evidence type="ECO:0000256" key="1">
    <source>
        <dbReference type="SAM" id="SignalP"/>
    </source>
</evidence>
<dbReference type="GO" id="GO:0009228">
    <property type="term" value="P:thiamine biosynthetic process"/>
    <property type="evidence" value="ECO:0007669"/>
    <property type="project" value="InterPro"/>
</dbReference>
<evidence type="ECO:0000259" key="2">
    <source>
        <dbReference type="Pfam" id="PF09084"/>
    </source>
</evidence>
<dbReference type="PANTHER" id="PTHR31528">
    <property type="entry name" value="4-AMINO-5-HYDROXYMETHYL-2-METHYLPYRIMIDINE PHOSPHATE SYNTHASE THI11-RELATED"/>
    <property type="match status" value="1"/>
</dbReference>